<dbReference type="EMBL" id="CP017641">
    <property type="protein sequence ID" value="APZ96928.1"/>
    <property type="molecule type" value="Genomic_DNA"/>
</dbReference>
<name>A0A1P8WSA1_9PLAN</name>
<keyword evidence="2" id="KW-1185">Reference proteome</keyword>
<dbReference type="RefSeq" id="WP_145944509.1">
    <property type="nucleotide sequence ID" value="NZ_CP017641.1"/>
</dbReference>
<dbReference type="KEGG" id="fmr:Fuma_06604"/>
<sequence length="165" mass="18400">MISATYPQAFLNDLPQHPDNYNPEDLADMFAEWNGDEKRHHIEAAGVSGKSFDELAEAAVSQNGHRFSDLACRVIAVAWSCCELNQVRLVTLFKACIDNGLTRRDVLRAIGEMSAVEAVYVEWCDNAECYFLTLANMGTPNQTASDIVSAWEDVREELNKLPAIM</sequence>
<evidence type="ECO:0000313" key="1">
    <source>
        <dbReference type="EMBL" id="APZ96928.1"/>
    </source>
</evidence>
<evidence type="ECO:0000313" key="2">
    <source>
        <dbReference type="Proteomes" id="UP000187735"/>
    </source>
</evidence>
<reference evidence="1 2" key="1">
    <citation type="journal article" date="2016" name="Front. Microbiol.">
        <title>Fuerstia marisgermanicae gen. nov., sp. nov., an Unusual Member of the Phylum Planctomycetes from the German Wadden Sea.</title>
        <authorList>
            <person name="Kohn T."/>
            <person name="Heuer A."/>
            <person name="Jogler M."/>
            <person name="Vollmers J."/>
            <person name="Boedeker C."/>
            <person name="Bunk B."/>
            <person name="Rast P."/>
            <person name="Borchert D."/>
            <person name="Glockner I."/>
            <person name="Freese H.M."/>
            <person name="Klenk H.P."/>
            <person name="Overmann J."/>
            <person name="Kaster A.K."/>
            <person name="Rohde M."/>
            <person name="Wiegand S."/>
            <person name="Jogler C."/>
        </authorList>
    </citation>
    <scope>NUCLEOTIDE SEQUENCE [LARGE SCALE GENOMIC DNA]</scope>
    <source>
        <strain evidence="1 2">NH11</strain>
    </source>
</reference>
<gene>
    <name evidence="1" type="ORF">Fuma_06604</name>
</gene>
<organism evidence="1 2">
    <name type="scientific">Fuerstiella marisgermanici</name>
    <dbReference type="NCBI Taxonomy" id="1891926"/>
    <lineage>
        <taxon>Bacteria</taxon>
        <taxon>Pseudomonadati</taxon>
        <taxon>Planctomycetota</taxon>
        <taxon>Planctomycetia</taxon>
        <taxon>Planctomycetales</taxon>
        <taxon>Planctomycetaceae</taxon>
        <taxon>Fuerstiella</taxon>
    </lineage>
</organism>
<dbReference type="AlphaFoldDB" id="A0A1P8WSA1"/>
<dbReference type="Proteomes" id="UP000187735">
    <property type="component" value="Chromosome"/>
</dbReference>
<proteinExistence type="predicted"/>
<accession>A0A1P8WSA1</accession>
<protein>
    <submittedName>
        <fullName evidence="1">Uncharacterized protein</fullName>
    </submittedName>
</protein>